<proteinExistence type="inferred from homology"/>
<protein>
    <submittedName>
        <fullName evidence="4">H-type small acid-soluble spore protein</fullName>
    </submittedName>
</protein>
<dbReference type="RefSeq" id="WP_244729044.1">
    <property type="nucleotide sequence ID" value="NZ_JALIRP010000011.1"/>
</dbReference>
<dbReference type="AlphaFoldDB" id="A0A9X2B4D8"/>
<keyword evidence="5" id="KW-1185">Reference proteome</keyword>
<dbReference type="GO" id="GO:0030435">
    <property type="term" value="P:sporulation resulting in formation of a cellular spore"/>
    <property type="evidence" value="ECO:0007669"/>
    <property type="project" value="UniProtKB-KW"/>
</dbReference>
<keyword evidence="3" id="KW-0749">Sporulation</keyword>
<dbReference type="InterPro" id="IPR012610">
    <property type="entry name" value="SASP_SspH"/>
</dbReference>
<dbReference type="GO" id="GO:0030436">
    <property type="term" value="P:asexual sporulation"/>
    <property type="evidence" value="ECO:0007669"/>
    <property type="project" value="InterPro"/>
</dbReference>
<evidence type="ECO:0000256" key="2">
    <source>
        <dbReference type="ARBA" id="ARBA00006573"/>
    </source>
</evidence>
<sequence>MDVKRALEIYTDKNHNFEVKLEGQPVWIENVDEVHGMATVQVGPNPTNTQTVKVERLQED</sequence>
<comment type="caution">
    <text evidence="4">The sequence shown here is derived from an EMBL/GenBank/DDBJ whole genome shotgun (WGS) entry which is preliminary data.</text>
</comment>
<dbReference type="Pfam" id="PF08141">
    <property type="entry name" value="SspH"/>
    <property type="match status" value="1"/>
</dbReference>
<accession>A0A9X2B4D8</accession>
<dbReference type="Proteomes" id="UP001139347">
    <property type="component" value="Unassembled WGS sequence"/>
</dbReference>
<dbReference type="EMBL" id="JALIRP010000011">
    <property type="protein sequence ID" value="MCJ8014416.1"/>
    <property type="molecule type" value="Genomic_DNA"/>
</dbReference>
<name>A0A9X2B4D8_9BACL</name>
<evidence type="ECO:0000256" key="3">
    <source>
        <dbReference type="ARBA" id="ARBA00022969"/>
    </source>
</evidence>
<evidence type="ECO:0000313" key="4">
    <source>
        <dbReference type="EMBL" id="MCJ8014416.1"/>
    </source>
</evidence>
<evidence type="ECO:0000313" key="5">
    <source>
        <dbReference type="Proteomes" id="UP001139347"/>
    </source>
</evidence>
<organism evidence="4 5">
    <name type="scientific">Paenibacillus mangrovi</name>
    <dbReference type="NCBI Taxonomy" id="2931978"/>
    <lineage>
        <taxon>Bacteria</taxon>
        <taxon>Bacillati</taxon>
        <taxon>Bacillota</taxon>
        <taxon>Bacilli</taxon>
        <taxon>Bacillales</taxon>
        <taxon>Paenibacillaceae</taxon>
        <taxon>Paenibacillus</taxon>
    </lineage>
</organism>
<dbReference type="GO" id="GO:0042601">
    <property type="term" value="C:endospore-forming forespore"/>
    <property type="evidence" value="ECO:0007669"/>
    <property type="project" value="InterPro"/>
</dbReference>
<comment type="similarity">
    <text evidence="2">Belongs to the SspH family.</text>
</comment>
<comment type="subcellular location">
    <subcellularLocation>
        <location evidence="1">Spore core</location>
    </subcellularLocation>
</comment>
<evidence type="ECO:0000256" key="1">
    <source>
        <dbReference type="ARBA" id="ARBA00004288"/>
    </source>
</evidence>
<gene>
    <name evidence="4" type="ORF">MUG84_22205</name>
</gene>
<reference evidence="4" key="1">
    <citation type="submission" date="2022-04" db="EMBL/GenBank/DDBJ databases">
        <title>Paenibacillus mangrovi sp. nov., a novel endophytic bacterium isolated from bark of Kandelia candel.</title>
        <authorList>
            <person name="Tuo L."/>
        </authorList>
    </citation>
    <scope>NUCLEOTIDE SEQUENCE</scope>
    <source>
        <strain evidence="4">KQZ6P-2</strain>
    </source>
</reference>